<evidence type="ECO:0000256" key="1">
    <source>
        <dbReference type="SAM" id="Phobius"/>
    </source>
</evidence>
<dbReference type="Proteomes" id="UP000245942">
    <property type="component" value="Unassembled WGS sequence"/>
</dbReference>
<dbReference type="RefSeq" id="XP_025347551.1">
    <property type="nucleotide sequence ID" value="XM_025492646.1"/>
</dbReference>
<protein>
    <submittedName>
        <fullName evidence="2">Uncharacterized protein</fullName>
    </submittedName>
</protein>
<feature type="transmembrane region" description="Helical" evidence="1">
    <location>
        <begin position="53"/>
        <end position="76"/>
    </location>
</feature>
<keyword evidence="1" id="KW-1133">Transmembrane helix</keyword>
<keyword evidence="3" id="KW-1185">Reference proteome</keyword>
<reference evidence="2 3" key="1">
    <citation type="journal article" date="2018" name="Mol. Biol. Evol.">
        <title>Broad Genomic Sampling Reveals a Smut Pathogenic Ancestry of the Fungal Clade Ustilaginomycotina.</title>
        <authorList>
            <person name="Kijpornyongpan T."/>
            <person name="Mondo S.J."/>
            <person name="Barry K."/>
            <person name="Sandor L."/>
            <person name="Lee J."/>
            <person name="Lipzen A."/>
            <person name="Pangilinan J."/>
            <person name="LaButti K."/>
            <person name="Hainaut M."/>
            <person name="Henrissat B."/>
            <person name="Grigoriev I.V."/>
            <person name="Spatafora J.W."/>
            <person name="Aime M.C."/>
        </authorList>
    </citation>
    <scope>NUCLEOTIDE SEQUENCE [LARGE SCALE GENOMIC DNA]</scope>
    <source>
        <strain evidence="2 3">MCA 4718</strain>
    </source>
</reference>
<keyword evidence="1" id="KW-0472">Membrane</keyword>
<proteinExistence type="predicted"/>
<keyword evidence="1" id="KW-0812">Transmembrane</keyword>
<organism evidence="2 3">
    <name type="scientific">Pseudomicrostroma glucosiphilum</name>
    <dbReference type="NCBI Taxonomy" id="1684307"/>
    <lineage>
        <taxon>Eukaryota</taxon>
        <taxon>Fungi</taxon>
        <taxon>Dikarya</taxon>
        <taxon>Basidiomycota</taxon>
        <taxon>Ustilaginomycotina</taxon>
        <taxon>Exobasidiomycetes</taxon>
        <taxon>Microstromatales</taxon>
        <taxon>Microstromatales incertae sedis</taxon>
        <taxon>Pseudomicrostroma</taxon>
    </lineage>
</organism>
<evidence type="ECO:0000313" key="3">
    <source>
        <dbReference type="Proteomes" id="UP000245942"/>
    </source>
</evidence>
<dbReference type="EMBL" id="KZ819328">
    <property type="protein sequence ID" value="PWN20391.1"/>
    <property type="molecule type" value="Genomic_DNA"/>
</dbReference>
<evidence type="ECO:0000313" key="2">
    <source>
        <dbReference type="EMBL" id="PWN20391.1"/>
    </source>
</evidence>
<dbReference type="AlphaFoldDB" id="A0A316U7G8"/>
<dbReference type="GeneID" id="37014380"/>
<sequence length="90" mass="10022">MVFVAANAKKKLWSQRRRATTACIFYLVGVQLQQTLPFHTVFHLSLLYATLRYLALCNLQCLNVSLSVMLLLAAATSAAPNQRPNKDVAN</sequence>
<name>A0A316U7G8_9BASI</name>
<gene>
    <name evidence="2" type="ORF">BCV69DRAFT_283273</name>
</gene>
<accession>A0A316U7G8</accession>